<comment type="caution">
    <text evidence="2">The sequence shown here is derived from an EMBL/GenBank/DDBJ whole genome shotgun (WGS) entry which is preliminary data.</text>
</comment>
<evidence type="ECO:0000313" key="3">
    <source>
        <dbReference type="Proteomes" id="UP000597762"/>
    </source>
</evidence>
<keyword evidence="1" id="KW-1133">Transmembrane helix</keyword>
<dbReference type="Proteomes" id="UP000597762">
    <property type="component" value="Unassembled WGS sequence"/>
</dbReference>
<evidence type="ECO:0000256" key="1">
    <source>
        <dbReference type="SAM" id="Phobius"/>
    </source>
</evidence>
<dbReference type="OrthoDB" id="10070415at2759"/>
<feature type="transmembrane region" description="Helical" evidence="1">
    <location>
        <begin position="134"/>
        <end position="157"/>
    </location>
</feature>
<dbReference type="EMBL" id="CAHIKZ030003702">
    <property type="protein sequence ID" value="CAE1303322.1"/>
    <property type="molecule type" value="Genomic_DNA"/>
</dbReference>
<protein>
    <recommendedName>
        <fullName evidence="4">Reverse transcriptase domain-containing protein</fullName>
    </recommendedName>
</protein>
<organism evidence="2 3">
    <name type="scientific">Acanthosepion pharaonis</name>
    <name type="common">Pharaoh cuttlefish</name>
    <name type="synonym">Sepia pharaonis</name>
    <dbReference type="NCBI Taxonomy" id="158019"/>
    <lineage>
        <taxon>Eukaryota</taxon>
        <taxon>Metazoa</taxon>
        <taxon>Spiralia</taxon>
        <taxon>Lophotrochozoa</taxon>
        <taxon>Mollusca</taxon>
        <taxon>Cephalopoda</taxon>
        <taxon>Coleoidea</taxon>
        <taxon>Decapodiformes</taxon>
        <taxon>Sepiida</taxon>
        <taxon>Sepiina</taxon>
        <taxon>Sepiidae</taxon>
        <taxon>Acanthosepion</taxon>
    </lineage>
</organism>
<evidence type="ECO:0008006" key="4">
    <source>
        <dbReference type="Google" id="ProtNLM"/>
    </source>
</evidence>
<keyword evidence="3" id="KW-1185">Reference proteome</keyword>
<keyword evidence="1" id="KW-0812">Transmembrane</keyword>
<keyword evidence="1" id="KW-0472">Membrane</keyword>
<name>A0A812DJV3_ACAPH</name>
<reference evidence="2" key="1">
    <citation type="submission" date="2021-01" db="EMBL/GenBank/DDBJ databases">
        <authorList>
            <person name="Li R."/>
            <person name="Bekaert M."/>
        </authorList>
    </citation>
    <scope>NUCLEOTIDE SEQUENCE</scope>
    <source>
        <strain evidence="2">Farmed</strain>
    </source>
</reference>
<proteinExistence type="predicted"/>
<sequence length="188" mass="21302">MKKAKVARLTGAANFRDLQRRATHSIRADRNAPSPKRLSVRQPVATLANSTSWVASARAEAVLIRSSACGAYQQPTVLCFVDFAAAFDSVDRDSLWRIMEADGMPAKLFRLIKVYYRSTRARVRAYDTLLSFPLYLHLVSLFVTIEIAVSFSSILFVCRLRIFLKQKANEQEVSTFFIHRTVGYTDMN</sequence>
<dbReference type="AlphaFoldDB" id="A0A812DJV3"/>
<evidence type="ECO:0000313" key="2">
    <source>
        <dbReference type="EMBL" id="CAE1303322.1"/>
    </source>
</evidence>
<accession>A0A812DJV3</accession>
<gene>
    <name evidence="2" type="ORF">SPHA_55521</name>
</gene>